<name>A0A2S8IVE2_BURCE</name>
<comment type="caution">
    <text evidence="4">The sequence shown here is derived from an EMBL/GenBank/DDBJ whole genome shotgun (WGS) entry which is preliminary data.</text>
</comment>
<dbReference type="NCBIfam" id="TIGR02551">
    <property type="entry name" value="SpaO_YscQ"/>
    <property type="match status" value="1"/>
</dbReference>
<feature type="domain" description="Flagellar motor switch protein FliN-like C-terminal" evidence="3">
    <location>
        <begin position="339"/>
        <end position="408"/>
    </location>
</feature>
<sequence length="415" mass="44145">MCTCCTNNWRTCCIASPLRATCRSKSHDRQPIRTVAHAPTAPSKEPLTHDTMNATGQPARHTVRALRDDPNGLPRIDAELASVARLLGDARLDACVAGLDGAADRRLVPGDVADGNLCWVALQYDGALAWIGLDADAHPALAALADDDGSPLSCAIAGLLLTPLIDLLDTLGAVNVGVAAIGRHAPVHRDGRRAATVGMLCIHGAHRHACRIGPADPGWIDLIERRMARYPLSLPARLGRIRVPGYLIVGEKALPIATLRRLRPGDVVLRFADPAFVGSDGTAPVHALALRWGVAGTHQYVAHATLDGPRLVLDTEPAMTDRNDHPVPGAADAETQTSLDELELPVSFEIETVTLPLAQLSALRPGYVIELRGTLRDARIRLVAYGQLIGIGELVTVGEQLGVRVIDVFGSHDAD</sequence>
<evidence type="ECO:0000256" key="2">
    <source>
        <dbReference type="SAM" id="MobiDB-lite"/>
    </source>
</evidence>
<dbReference type="AlphaFoldDB" id="A0A2S8IVE2"/>
<gene>
    <name evidence="4" type="ORF">C5615_12630</name>
</gene>
<proteinExistence type="inferred from homology"/>
<organism evidence="4 5">
    <name type="scientific">Burkholderia cepacia</name>
    <name type="common">Pseudomonas cepacia</name>
    <dbReference type="NCBI Taxonomy" id="292"/>
    <lineage>
        <taxon>Bacteria</taxon>
        <taxon>Pseudomonadati</taxon>
        <taxon>Pseudomonadota</taxon>
        <taxon>Betaproteobacteria</taxon>
        <taxon>Burkholderiales</taxon>
        <taxon>Burkholderiaceae</taxon>
        <taxon>Burkholderia</taxon>
        <taxon>Burkholderia cepacia complex</taxon>
    </lineage>
</organism>
<dbReference type="InterPro" id="IPR001543">
    <property type="entry name" value="FliN-like_C"/>
</dbReference>
<dbReference type="Pfam" id="PF01052">
    <property type="entry name" value="FliMN_C"/>
    <property type="match status" value="1"/>
</dbReference>
<evidence type="ECO:0000313" key="4">
    <source>
        <dbReference type="EMBL" id="PQP18685.1"/>
    </source>
</evidence>
<comment type="similarity">
    <text evidence="1">Belongs to the FliN/MopA/SpaO family.</text>
</comment>
<feature type="region of interest" description="Disordered" evidence="2">
    <location>
        <begin position="29"/>
        <end position="59"/>
    </location>
</feature>
<dbReference type="GO" id="GO:0030254">
    <property type="term" value="P:protein secretion by the type III secretion system"/>
    <property type="evidence" value="ECO:0007669"/>
    <property type="project" value="InterPro"/>
</dbReference>
<dbReference type="GO" id="GO:0050918">
    <property type="term" value="P:positive chemotaxis"/>
    <property type="evidence" value="ECO:0007669"/>
    <property type="project" value="TreeGrafter"/>
</dbReference>
<protein>
    <submittedName>
        <fullName evidence="4">YscQ/HrcQ family type III secretion apparatus protein</fullName>
    </submittedName>
</protein>
<dbReference type="PANTHER" id="PTHR30034:SF6">
    <property type="entry name" value="YOP PROTEINS TRANSLOCATION PROTEIN Q"/>
    <property type="match status" value="1"/>
</dbReference>
<dbReference type="Gene3D" id="2.30.330.10">
    <property type="entry name" value="SpoA-like"/>
    <property type="match status" value="1"/>
</dbReference>
<dbReference type="InterPro" id="IPR036429">
    <property type="entry name" value="SpoA-like_sf"/>
</dbReference>
<dbReference type="EMBL" id="PUIQ01000013">
    <property type="protein sequence ID" value="PQP18685.1"/>
    <property type="molecule type" value="Genomic_DNA"/>
</dbReference>
<dbReference type="GO" id="GO:0071978">
    <property type="term" value="P:bacterial-type flagellum-dependent swarming motility"/>
    <property type="evidence" value="ECO:0007669"/>
    <property type="project" value="TreeGrafter"/>
</dbReference>
<dbReference type="Proteomes" id="UP000238206">
    <property type="component" value="Unassembled WGS sequence"/>
</dbReference>
<evidence type="ECO:0000256" key="1">
    <source>
        <dbReference type="ARBA" id="ARBA00009226"/>
    </source>
</evidence>
<dbReference type="PANTHER" id="PTHR30034">
    <property type="entry name" value="FLAGELLAR MOTOR SWITCH PROTEIN FLIM"/>
    <property type="match status" value="1"/>
</dbReference>
<reference evidence="4 5" key="1">
    <citation type="submission" date="2018-02" db="EMBL/GenBank/DDBJ databases">
        <title>Draft genome sequencing of Burkholderia cepacia Y14-15.</title>
        <authorList>
            <person name="Zheng B.-X."/>
        </authorList>
    </citation>
    <scope>NUCLEOTIDE SEQUENCE [LARGE SCALE GENOMIC DNA]</scope>
    <source>
        <strain evidence="4 5">Y14-15</strain>
    </source>
</reference>
<accession>A0A2S8IVE2</accession>
<dbReference type="InterPro" id="IPR013385">
    <property type="entry name" value="T3SS_SpaO/YscQ/SpaO"/>
</dbReference>
<evidence type="ECO:0000313" key="5">
    <source>
        <dbReference type="Proteomes" id="UP000238206"/>
    </source>
</evidence>
<evidence type="ECO:0000259" key="3">
    <source>
        <dbReference type="Pfam" id="PF01052"/>
    </source>
</evidence>
<dbReference type="SUPFAM" id="SSF101801">
    <property type="entry name" value="Surface presentation of antigens (SPOA)"/>
    <property type="match status" value="1"/>
</dbReference>